<evidence type="ECO:0000256" key="1">
    <source>
        <dbReference type="ARBA" id="ARBA00004141"/>
    </source>
</evidence>
<dbReference type="Proteomes" id="UP000800036">
    <property type="component" value="Unassembled WGS sequence"/>
</dbReference>
<dbReference type="PANTHER" id="PTHR31162">
    <property type="entry name" value="MALIC ACID TRANSPORT PROTEIN-RELATED"/>
    <property type="match status" value="1"/>
</dbReference>
<protein>
    <recommendedName>
        <fullName evidence="8">C4-dicarboxylate transporter/malic acid transport protein</fullName>
    </recommendedName>
</protein>
<gene>
    <name evidence="6" type="ORF">BU23DRAFT_578134</name>
</gene>
<keyword evidence="3 5" id="KW-1133">Transmembrane helix</keyword>
<accession>A0A6A5VJ49</accession>
<evidence type="ECO:0000256" key="4">
    <source>
        <dbReference type="ARBA" id="ARBA00023136"/>
    </source>
</evidence>
<keyword evidence="7" id="KW-1185">Reference proteome</keyword>
<dbReference type="GO" id="GO:0015140">
    <property type="term" value="F:malate transmembrane transporter activity"/>
    <property type="evidence" value="ECO:0007669"/>
    <property type="project" value="InterPro"/>
</dbReference>
<dbReference type="PANTHER" id="PTHR31162:SF0">
    <property type="entry name" value="MALIC ACID TRANSPORT PROTEIN"/>
    <property type="match status" value="1"/>
</dbReference>
<name>A0A6A5VJ49_9PLEO</name>
<feature type="transmembrane region" description="Helical" evidence="5">
    <location>
        <begin position="361"/>
        <end position="380"/>
    </location>
</feature>
<dbReference type="CDD" id="cd09317">
    <property type="entry name" value="TDT_Mae1_like"/>
    <property type="match status" value="1"/>
</dbReference>
<evidence type="ECO:0000256" key="5">
    <source>
        <dbReference type="SAM" id="Phobius"/>
    </source>
</evidence>
<evidence type="ECO:0000256" key="2">
    <source>
        <dbReference type="ARBA" id="ARBA00022692"/>
    </source>
</evidence>
<feature type="transmembrane region" description="Helical" evidence="5">
    <location>
        <begin position="184"/>
        <end position="204"/>
    </location>
</feature>
<proteinExistence type="predicted"/>
<feature type="transmembrane region" description="Helical" evidence="5">
    <location>
        <begin position="256"/>
        <end position="277"/>
    </location>
</feature>
<keyword evidence="4 5" id="KW-0472">Membrane</keyword>
<dbReference type="Gene3D" id="1.50.10.150">
    <property type="entry name" value="Voltage-dependent anion channel"/>
    <property type="match status" value="1"/>
</dbReference>
<feature type="transmembrane region" description="Helical" evidence="5">
    <location>
        <begin position="297"/>
        <end position="321"/>
    </location>
</feature>
<evidence type="ECO:0000256" key="3">
    <source>
        <dbReference type="ARBA" id="ARBA00022989"/>
    </source>
</evidence>
<feature type="transmembrane region" description="Helical" evidence="5">
    <location>
        <begin position="76"/>
        <end position="97"/>
    </location>
</feature>
<evidence type="ECO:0000313" key="6">
    <source>
        <dbReference type="EMBL" id="KAF1977015.1"/>
    </source>
</evidence>
<keyword evidence="2 5" id="KW-0812">Transmembrane</keyword>
<dbReference type="InterPro" id="IPR038665">
    <property type="entry name" value="Voltage-dep_anion_channel_sf"/>
</dbReference>
<dbReference type="InterPro" id="IPR004695">
    <property type="entry name" value="SLAC1/Mae1/Ssu1/TehA"/>
</dbReference>
<feature type="transmembrane region" description="Helical" evidence="5">
    <location>
        <begin position="117"/>
        <end position="139"/>
    </location>
</feature>
<dbReference type="EMBL" id="ML976664">
    <property type="protein sequence ID" value="KAF1977015.1"/>
    <property type="molecule type" value="Genomic_DNA"/>
</dbReference>
<feature type="transmembrane region" description="Helical" evidence="5">
    <location>
        <begin position="216"/>
        <end position="244"/>
    </location>
</feature>
<reference evidence="6" key="1">
    <citation type="journal article" date="2020" name="Stud. Mycol.">
        <title>101 Dothideomycetes genomes: a test case for predicting lifestyles and emergence of pathogens.</title>
        <authorList>
            <person name="Haridas S."/>
            <person name="Albert R."/>
            <person name="Binder M."/>
            <person name="Bloem J."/>
            <person name="Labutti K."/>
            <person name="Salamov A."/>
            <person name="Andreopoulos B."/>
            <person name="Baker S."/>
            <person name="Barry K."/>
            <person name="Bills G."/>
            <person name="Bluhm B."/>
            <person name="Cannon C."/>
            <person name="Castanera R."/>
            <person name="Culley D."/>
            <person name="Daum C."/>
            <person name="Ezra D."/>
            <person name="Gonzalez J."/>
            <person name="Henrissat B."/>
            <person name="Kuo A."/>
            <person name="Liang C."/>
            <person name="Lipzen A."/>
            <person name="Lutzoni F."/>
            <person name="Magnuson J."/>
            <person name="Mondo S."/>
            <person name="Nolan M."/>
            <person name="Ohm R."/>
            <person name="Pangilinan J."/>
            <person name="Park H.-J."/>
            <person name="Ramirez L."/>
            <person name="Alfaro M."/>
            <person name="Sun H."/>
            <person name="Tritt A."/>
            <person name="Yoshinaga Y."/>
            <person name="Zwiers L.-H."/>
            <person name="Turgeon B."/>
            <person name="Goodwin S."/>
            <person name="Spatafora J."/>
            <person name="Crous P."/>
            <person name="Grigoriev I."/>
        </authorList>
    </citation>
    <scope>NUCLEOTIDE SEQUENCE</scope>
    <source>
        <strain evidence="6">CBS 107.79</strain>
    </source>
</reference>
<dbReference type="GO" id="GO:0016020">
    <property type="term" value="C:membrane"/>
    <property type="evidence" value="ECO:0007669"/>
    <property type="project" value="UniProtKB-SubCell"/>
</dbReference>
<feature type="transmembrane region" description="Helical" evidence="5">
    <location>
        <begin position="328"/>
        <end position="349"/>
    </location>
</feature>
<sequence>MSPTRVLSIDVPKLHGGYTLAQGTTRVLFQACKGPVSLRERISHFTWAWFTLTMSTGGISNLLHEQPHQFTGLATIGKIVFIIFLVLLLFNLTMITLRFILNPRALKSSLTHSTESLFFPCMWLSLAVLLINIQAFGVPVSGPWLLTTLRVLFWTYFACTLVLGIGHYHLLFSAGKHMSIHSMTPSWTLPIFPVMLTGSIASSISSNQPSERRLSIITAGFACQGLGFCISFIMTALYLGRLLINGLPAPKLRPGMFMIVGPPSFTALALIGMANNIPRGHAYFAQHPMAVEVLQPLALVFSIFLWLFAFFFFGIATVACIQGLQDLYWSLICWAFVFPNTGFAVATIAIGNQLDSEGIRWVGSIMTMLLVTMWLFNLAMQVRAIISKNMLWPGKDEDRDELRHRKLDVKSSPFFS</sequence>
<dbReference type="AlphaFoldDB" id="A0A6A5VJ49"/>
<evidence type="ECO:0008006" key="8">
    <source>
        <dbReference type="Google" id="ProtNLM"/>
    </source>
</evidence>
<dbReference type="InterPro" id="IPR030185">
    <property type="entry name" value="Mae1"/>
</dbReference>
<dbReference type="Pfam" id="PF03595">
    <property type="entry name" value="SLAC1"/>
    <property type="match status" value="1"/>
</dbReference>
<comment type="subcellular location">
    <subcellularLocation>
        <location evidence="1">Membrane</location>
        <topology evidence="1">Multi-pass membrane protein</topology>
    </subcellularLocation>
</comment>
<feature type="transmembrane region" description="Helical" evidence="5">
    <location>
        <begin position="151"/>
        <end position="172"/>
    </location>
</feature>
<evidence type="ECO:0000313" key="7">
    <source>
        <dbReference type="Proteomes" id="UP000800036"/>
    </source>
</evidence>
<dbReference type="OrthoDB" id="2901184at2759"/>
<organism evidence="6 7">
    <name type="scientific">Bimuria novae-zelandiae CBS 107.79</name>
    <dbReference type="NCBI Taxonomy" id="1447943"/>
    <lineage>
        <taxon>Eukaryota</taxon>
        <taxon>Fungi</taxon>
        <taxon>Dikarya</taxon>
        <taxon>Ascomycota</taxon>
        <taxon>Pezizomycotina</taxon>
        <taxon>Dothideomycetes</taxon>
        <taxon>Pleosporomycetidae</taxon>
        <taxon>Pleosporales</taxon>
        <taxon>Massarineae</taxon>
        <taxon>Didymosphaeriaceae</taxon>
        <taxon>Bimuria</taxon>
    </lineage>
</organism>